<name>A0A1I4UL98_9FLAO</name>
<dbReference type="SUPFAM" id="SSF49464">
    <property type="entry name" value="Carboxypeptidase regulatory domain-like"/>
    <property type="match status" value="1"/>
</dbReference>
<sequence>MKKIRFTVLFILITINFHAQKISGKILDENNNPISEARIGIENRAIGGVTDSNGNYTINVTNIDKTETFKVIVNEYEPFKISVGDLLQSQNYTIKLKKKMITLETVIINPKKYVSKNFGTSNTKQAYFGVNSNEPYDVFIEHAIKIKNKKKLKIKNININLADFKFEKTATFIFDIQNEKNGFPDDTQSLVTETLKLTVTESDIKNKKLSIDVSNQNIWTNKDFFVLVRIADDFKGKLSFAGNVFAFSKDTYYRNYFGAWKKYSGGEPSINVDVMIEK</sequence>
<evidence type="ECO:0000313" key="2">
    <source>
        <dbReference type="Proteomes" id="UP000182961"/>
    </source>
</evidence>
<dbReference type="eggNOG" id="ENOG502ZB97">
    <property type="taxonomic scope" value="Bacteria"/>
</dbReference>
<dbReference type="Pfam" id="PF13715">
    <property type="entry name" value="CarbopepD_reg_2"/>
    <property type="match status" value="1"/>
</dbReference>
<reference evidence="2" key="1">
    <citation type="submission" date="2016-10" db="EMBL/GenBank/DDBJ databases">
        <authorList>
            <person name="Varghese N."/>
            <person name="Submissions S."/>
        </authorList>
    </citation>
    <scope>NUCLEOTIDE SEQUENCE [LARGE SCALE GENOMIC DNA]</scope>
    <source>
        <strain evidence="2">DSM 4002</strain>
    </source>
</reference>
<dbReference type="AlphaFoldDB" id="A0A1I4UL98"/>
<dbReference type="Gene3D" id="2.60.40.1120">
    <property type="entry name" value="Carboxypeptidase-like, regulatory domain"/>
    <property type="match status" value="1"/>
</dbReference>
<proteinExistence type="predicted"/>
<evidence type="ECO:0000313" key="1">
    <source>
        <dbReference type="EMBL" id="SFM89752.1"/>
    </source>
</evidence>
<dbReference type="Proteomes" id="UP000182961">
    <property type="component" value="Unassembled WGS sequence"/>
</dbReference>
<accession>A0A1I4UL98</accession>
<gene>
    <name evidence="1" type="ORF">SAMN05444143_103223</name>
</gene>
<protein>
    <submittedName>
        <fullName evidence="1">CarboxypepD_reg-like domain-containing protein</fullName>
    </submittedName>
</protein>
<organism evidence="1 2">
    <name type="scientific">Flavobacterium succinicans</name>
    <dbReference type="NCBI Taxonomy" id="29536"/>
    <lineage>
        <taxon>Bacteria</taxon>
        <taxon>Pseudomonadati</taxon>
        <taxon>Bacteroidota</taxon>
        <taxon>Flavobacteriia</taxon>
        <taxon>Flavobacteriales</taxon>
        <taxon>Flavobacteriaceae</taxon>
        <taxon>Flavobacterium</taxon>
    </lineage>
</organism>
<dbReference type="RefSeq" id="WP_024980954.1">
    <property type="nucleotide sequence ID" value="NZ_CBCRUM010000002.1"/>
</dbReference>
<dbReference type="InterPro" id="IPR008969">
    <property type="entry name" value="CarboxyPept-like_regulatory"/>
</dbReference>
<keyword evidence="2" id="KW-1185">Reference proteome</keyword>
<dbReference type="EMBL" id="FOUT01000003">
    <property type="protein sequence ID" value="SFM89752.1"/>
    <property type="molecule type" value="Genomic_DNA"/>
</dbReference>